<dbReference type="SUPFAM" id="SSF57701">
    <property type="entry name" value="Zn2/Cys6 DNA-binding domain"/>
    <property type="match status" value="1"/>
</dbReference>
<feature type="region of interest" description="Disordered" evidence="4">
    <location>
        <begin position="84"/>
        <end position="117"/>
    </location>
</feature>
<dbReference type="GO" id="GO:0045944">
    <property type="term" value="P:positive regulation of transcription by RNA polymerase II"/>
    <property type="evidence" value="ECO:0007669"/>
    <property type="project" value="TreeGrafter"/>
</dbReference>
<dbReference type="Proteomes" id="UP000279259">
    <property type="component" value="Unassembled WGS sequence"/>
</dbReference>
<dbReference type="PANTHER" id="PTHR37534:SF7">
    <property type="entry name" value="TRANSCRIPTIONAL ACTIVATOR PROTEIN UGA3"/>
    <property type="match status" value="1"/>
</dbReference>
<evidence type="ECO:0000313" key="6">
    <source>
        <dbReference type="EMBL" id="RSH91630.1"/>
    </source>
</evidence>
<dbReference type="Pfam" id="PF11951">
    <property type="entry name" value="Fungal_trans_2"/>
    <property type="match status" value="1"/>
</dbReference>
<dbReference type="GO" id="GO:0008270">
    <property type="term" value="F:zinc ion binding"/>
    <property type="evidence" value="ECO:0007669"/>
    <property type="project" value="InterPro"/>
</dbReference>
<reference evidence="6 7" key="1">
    <citation type="submission" date="2018-11" db="EMBL/GenBank/DDBJ databases">
        <title>Genome sequence of Saitozyma podzolica DSM 27192.</title>
        <authorList>
            <person name="Aliyu H."/>
            <person name="Gorte O."/>
            <person name="Ochsenreither K."/>
        </authorList>
    </citation>
    <scope>NUCLEOTIDE SEQUENCE [LARGE SCALE GENOMIC DNA]</scope>
    <source>
        <strain evidence="6 7">DSM 27192</strain>
    </source>
</reference>
<dbReference type="PROSITE" id="PS00463">
    <property type="entry name" value="ZN2_CY6_FUNGAL_1"/>
    <property type="match status" value="1"/>
</dbReference>
<feature type="coiled-coil region" evidence="3">
    <location>
        <begin position="569"/>
        <end position="596"/>
    </location>
</feature>
<dbReference type="InterPro" id="IPR001138">
    <property type="entry name" value="Zn2Cys6_DnaBD"/>
</dbReference>
<dbReference type="AlphaFoldDB" id="A0A427YKM0"/>
<dbReference type="EMBL" id="RSCD01000007">
    <property type="protein sequence ID" value="RSH91630.1"/>
    <property type="molecule type" value="Genomic_DNA"/>
</dbReference>
<keyword evidence="7" id="KW-1185">Reference proteome</keyword>
<evidence type="ECO:0000256" key="2">
    <source>
        <dbReference type="ARBA" id="ARBA00023242"/>
    </source>
</evidence>
<sequence length="737" mass="79575">MSPSPSVTTPADREHEHEHGHDAPAGPGPSTPSPDESAKKRRKVTRSRLGCLTCRKRRKLCDMAKPCCDACSRLKMDCAWPTNRPGEAARSTPVQRQRKLSSAAPPHSSNASDNVPAFSFPSPLSNFSTSLTTRPGPGQAELPINVAGISTANVPKYTNAPAHLHGAGNYNNNVNGTGNRNTDGTGNGDGNGNGTMADLIGIWGDVNNSATNATVKQPEISPIQTFDDLPITSITPPGAGAGDFSGMFADGFNFDEATLQLWAADCLTVPSAQSVDPFESLNNLLRPYMTQGPVIPLAATSSASVNHPPSRPSSQPGSDSPNSHAPLLDHYQQSLSALVSCGDTDSPNSFDAFTRLANSTASSSAGKGLHLSILAWAGKHMVNQGQAKYEAVSERLGSQATQIIMTKLDEYKNGGSAQATETERMTLLAGALMIVQFKICRGDVWGFDVFVDHLKQISAALYTPDSPGAAPDSMPFSFFENLLYHEVLSTFVFTRGPILPYTVVSAFSRPASDNLHTLTGVSLPLFCKMYRIAALVRQRRSKRGGKKASASASASASVSATGAWSDDGLVDMVRSAEELEAELAEEKKRMDALVISKPNIASHRYLHEAYRTACLLSLRTFVLLQPPSSLNIRLLVRQSLSLLEAMCDQNLPGYCSSHWVLFCTAVCAVPGQQEEGEMDDRERVDRLYEDTINDLGFLNTSRSQKIVHEVWARNQEGRLCVDWLDVVAEYDWELFLV</sequence>
<dbReference type="PROSITE" id="PS50048">
    <property type="entry name" value="ZN2_CY6_FUNGAL_2"/>
    <property type="match status" value="1"/>
</dbReference>
<organism evidence="6 7">
    <name type="scientific">Saitozyma podzolica</name>
    <dbReference type="NCBI Taxonomy" id="1890683"/>
    <lineage>
        <taxon>Eukaryota</taxon>
        <taxon>Fungi</taxon>
        <taxon>Dikarya</taxon>
        <taxon>Basidiomycota</taxon>
        <taxon>Agaricomycotina</taxon>
        <taxon>Tremellomycetes</taxon>
        <taxon>Tremellales</taxon>
        <taxon>Trimorphomycetaceae</taxon>
        <taxon>Saitozyma</taxon>
    </lineage>
</organism>
<evidence type="ECO:0000313" key="7">
    <source>
        <dbReference type="Proteomes" id="UP000279259"/>
    </source>
</evidence>
<feature type="region of interest" description="Disordered" evidence="4">
    <location>
        <begin position="1"/>
        <end position="46"/>
    </location>
</feature>
<feature type="compositionally biased region" description="Low complexity" evidence="4">
    <location>
        <begin position="168"/>
        <end position="184"/>
    </location>
</feature>
<dbReference type="GO" id="GO:0000976">
    <property type="term" value="F:transcription cis-regulatory region binding"/>
    <property type="evidence" value="ECO:0007669"/>
    <property type="project" value="TreeGrafter"/>
</dbReference>
<name>A0A427YKM0_9TREE</name>
<dbReference type="SMART" id="SM00066">
    <property type="entry name" value="GAL4"/>
    <property type="match status" value="1"/>
</dbReference>
<feature type="compositionally biased region" description="Basic and acidic residues" evidence="4">
    <location>
        <begin position="11"/>
        <end position="22"/>
    </location>
</feature>
<gene>
    <name evidence="6" type="ORF">EHS25_008999</name>
</gene>
<feature type="domain" description="Zn(2)-C6 fungal-type" evidence="5">
    <location>
        <begin position="50"/>
        <end position="80"/>
    </location>
</feature>
<dbReference type="InterPro" id="IPR021858">
    <property type="entry name" value="Fun_TF"/>
</dbReference>
<protein>
    <recommendedName>
        <fullName evidence="5">Zn(2)-C6 fungal-type domain-containing protein</fullName>
    </recommendedName>
</protein>
<feature type="compositionally biased region" description="Low complexity" evidence="4">
    <location>
        <begin position="101"/>
        <end position="112"/>
    </location>
</feature>
<dbReference type="OrthoDB" id="5419315at2759"/>
<dbReference type="GO" id="GO:0005634">
    <property type="term" value="C:nucleus"/>
    <property type="evidence" value="ECO:0007669"/>
    <property type="project" value="UniProtKB-SubCell"/>
</dbReference>
<dbReference type="STRING" id="1890683.A0A427YKM0"/>
<comment type="subcellular location">
    <subcellularLocation>
        <location evidence="1">Nucleus</location>
    </subcellularLocation>
</comment>
<feature type="region of interest" description="Disordered" evidence="4">
    <location>
        <begin position="300"/>
        <end position="327"/>
    </location>
</feature>
<comment type="caution">
    <text evidence="6">The sequence shown here is derived from an EMBL/GenBank/DDBJ whole genome shotgun (WGS) entry which is preliminary data.</text>
</comment>
<evidence type="ECO:0000259" key="5">
    <source>
        <dbReference type="PROSITE" id="PS50048"/>
    </source>
</evidence>
<accession>A0A427YKM0</accession>
<dbReference type="GO" id="GO:0000981">
    <property type="term" value="F:DNA-binding transcription factor activity, RNA polymerase II-specific"/>
    <property type="evidence" value="ECO:0007669"/>
    <property type="project" value="InterPro"/>
</dbReference>
<evidence type="ECO:0000256" key="3">
    <source>
        <dbReference type="SAM" id="Coils"/>
    </source>
</evidence>
<keyword evidence="3" id="KW-0175">Coiled coil</keyword>
<feature type="region of interest" description="Disordered" evidence="4">
    <location>
        <begin position="168"/>
        <end position="192"/>
    </location>
</feature>
<dbReference type="CDD" id="cd00067">
    <property type="entry name" value="GAL4"/>
    <property type="match status" value="1"/>
</dbReference>
<evidence type="ECO:0000256" key="4">
    <source>
        <dbReference type="SAM" id="MobiDB-lite"/>
    </source>
</evidence>
<keyword evidence="2" id="KW-0539">Nucleus</keyword>
<proteinExistence type="predicted"/>
<dbReference type="InterPro" id="IPR036864">
    <property type="entry name" value="Zn2-C6_fun-type_DNA-bd_sf"/>
</dbReference>
<dbReference type="PANTHER" id="PTHR37534">
    <property type="entry name" value="TRANSCRIPTIONAL ACTIVATOR PROTEIN UGA3"/>
    <property type="match status" value="1"/>
</dbReference>
<evidence type="ECO:0000256" key="1">
    <source>
        <dbReference type="ARBA" id="ARBA00004123"/>
    </source>
</evidence>
<feature type="compositionally biased region" description="Polar residues" evidence="4">
    <location>
        <begin position="300"/>
        <end position="323"/>
    </location>
</feature>